<dbReference type="Pfam" id="PF07862">
    <property type="entry name" value="Nif11"/>
    <property type="match status" value="1"/>
</dbReference>
<dbReference type="RefSeq" id="WP_128918540.1">
    <property type="nucleotide sequence ID" value="NZ_LBJQ01000073.1"/>
</dbReference>
<gene>
    <name evidence="2" type="ORF">XH99_14000</name>
</gene>
<dbReference type="Proteomes" id="UP000289546">
    <property type="component" value="Unassembled WGS sequence"/>
</dbReference>
<reference evidence="2 3" key="1">
    <citation type="submission" date="2015-04" db="EMBL/GenBank/DDBJ databases">
        <title>Comparative genomics of rhizobia nodulating Arachis hypogaea in China.</title>
        <authorList>
            <person name="Li Y."/>
        </authorList>
    </citation>
    <scope>NUCLEOTIDE SEQUENCE [LARGE SCALE GENOMIC DNA]</scope>
    <source>
        <strain evidence="2 3">CCBAU 51757</strain>
    </source>
</reference>
<keyword evidence="3" id="KW-1185">Reference proteome</keyword>
<evidence type="ECO:0000313" key="2">
    <source>
        <dbReference type="EMBL" id="RXH28922.1"/>
    </source>
</evidence>
<name>A0A4V1L276_9BRAD</name>
<evidence type="ECO:0000259" key="1">
    <source>
        <dbReference type="Pfam" id="PF07862"/>
    </source>
</evidence>
<sequence length="123" mass="12549">MSRTDVERFVNDLGNEGDLLERIKPIATGLASIVAIGKGLGYSFTLDEAKSCIRARQKLTAERLAGGAFHSSDTISLSAAQGVAEVATSSAQGAEAASDHARAAEPVAVVVVVIAAAVVAVEI</sequence>
<comment type="caution">
    <text evidence="2">The sequence shown here is derived from an EMBL/GenBank/DDBJ whole genome shotgun (WGS) entry which is preliminary data.</text>
</comment>
<feature type="domain" description="Nif11" evidence="1">
    <location>
        <begin position="1"/>
        <end position="48"/>
    </location>
</feature>
<evidence type="ECO:0000313" key="3">
    <source>
        <dbReference type="Proteomes" id="UP000289546"/>
    </source>
</evidence>
<protein>
    <recommendedName>
        <fullName evidence="1">Nif11 domain-containing protein</fullName>
    </recommendedName>
</protein>
<accession>A0A4V1L276</accession>
<dbReference type="EMBL" id="LBJQ01000073">
    <property type="protein sequence ID" value="RXH28922.1"/>
    <property type="molecule type" value="Genomic_DNA"/>
</dbReference>
<organism evidence="2 3">
    <name type="scientific">Bradyrhizobium nanningense</name>
    <dbReference type="NCBI Taxonomy" id="1325118"/>
    <lineage>
        <taxon>Bacteria</taxon>
        <taxon>Pseudomonadati</taxon>
        <taxon>Pseudomonadota</taxon>
        <taxon>Alphaproteobacteria</taxon>
        <taxon>Hyphomicrobiales</taxon>
        <taxon>Nitrobacteraceae</taxon>
        <taxon>Bradyrhizobium</taxon>
    </lineage>
</organism>
<proteinExistence type="predicted"/>
<dbReference type="InterPro" id="IPR012903">
    <property type="entry name" value="Nif11"/>
</dbReference>
<dbReference type="AlphaFoldDB" id="A0A4V1L276"/>